<dbReference type="EMBL" id="JBFOLJ010000012">
    <property type="protein sequence ID" value="KAL2488828.1"/>
    <property type="molecule type" value="Genomic_DNA"/>
</dbReference>
<evidence type="ECO:0000313" key="2">
    <source>
        <dbReference type="EMBL" id="KAL2488828.1"/>
    </source>
</evidence>
<dbReference type="Proteomes" id="UP001604277">
    <property type="component" value="Unassembled WGS sequence"/>
</dbReference>
<dbReference type="AlphaFoldDB" id="A0ABD1RM23"/>
<dbReference type="Pfam" id="PF09331">
    <property type="entry name" value="DUF1985"/>
    <property type="match status" value="1"/>
</dbReference>
<proteinExistence type="predicted"/>
<feature type="domain" description="DUF1985" evidence="1">
    <location>
        <begin position="10"/>
        <end position="125"/>
    </location>
</feature>
<organism evidence="2 3">
    <name type="scientific">Forsythia ovata</name>
    <dbReference type="NCBI Taxonomy" id="205694"/>
    <lineage>
        <taxon>Eukaryota</taxon>
        <taxon>Viridiplantae</taxon>
        <taxon>Streptophyta</taxon>
        <taxon>Embryophyta</taxon>
        <taxon>Tracheophyta</taxon>
        <taxon>Spermatophyta</taxon>
        <taxon>Magnoliopsida</taxon>
        <taxon>eudicotyledons</taxon>
        <taxon>Gunneridae</taxon>
        <taxon>Pentapetalae</taxon>
        <taxon>asterids</taxon>
        <taxon>lamiids</taxon>
        <taxon>Lamiales</taxon>
        <taxon>Oleaceae</taxon>
        <taxon>Forsythieae</taxon>
        <taxon>Forsythia</taxon>
    </lineage>
</organism>
<evidence type="ECO:0000259" key="1">
    <source>
        <dbReference type="Pfam" id="PF09331"/>
    </source>
</evidence>
<gene>
    <name evidence="2" type="ORF">Fot_42120</name>
</gene>
<name>A0ABD1RM23_9LAMI</name>
<accession>A0ABD1RM23</accession>
<dbReference type="PANTHER" id="PTHR48449:SF1">
    <property type="entry name" value="DUF1985 DOMAIN-CONTAINING PROTEIN"/>
    <property type="match status" value="1"/>
</dbReference>
<protein>
    <recommendedName>
        <fullName evidence="1">DUF1985 domain-containing protein</fullName>
    </recommendedName>
</protein>
<reference evidence="3" key="1">
    <citation type="submission" date="2024-07" db="EMBL/GenBank/DDBJ databases">
        <title>Two chromosome-level genome assemblies of Korean endemic species Abeliophyllum distichum and Forsythia ovata (Oleaceae).</title>
        <authorList>
            <person name="Jang H."/>
        </authorList>
    </citation>
    <scope>NUCLEOTIDE SEQUENCE [LARGE SCALE GENOMIC DNA]</scope>
</reference>
<dbReference type="PANTHER" id="PTHR48449">
    <property type="entry name" value="DUF1985 DOMAIN-CONTAINING PROTEIN"/>
    <property type="match status" value="1"/>
</dbReference>
<comment type="caution">
    <text evidence="2">The sequence shown here is derived from an EMBL/GenBank/DDBJ whole genome shotgun (WGS) entry which is preliminary data.</text>
</comment>
<evidence type="ECO:0000313" key="3">
    <source>
        <dbReference type="Proteomes" id="UP001604277"/>
    </source>
</evidence>
<sequence>MMNYVCVLEEEKAARLSFYEFTLITGLNPADEKDYKSQIVENKGLALKYVREANKVTPKELCDAFENEIEDMDNKYKLYLVFIYETVLKSKETNTCIDLLSLDIIDDLKLFNKYLWGRTSFNLTLHIFLKEWKEPKSNYTLWEFPLAIQTLQH</sequence>
<keyword evidence="3" id="KW-1185">Reference proteome</keyword>
<dbReference type="InterPro" id="IPR015410">
    <property type="entry name" value="DUF1985"/>
</dbReference>